<keyword evidence="5" id="KW-1185">Reference proteome</keyword>
<feature type="non-terminal residue" evidence="4">
    <location>
        <position position="244"/>
    </location>
</feature>
<feature type="transmembrane region" description="Helical" evidence="2">
    <location>
        <begin position="112"/>
        <end position="130"/>
    </location>
</feature>
<protein>
    <recommendedName>
        <fullName evidence="3">CSC1/OSCA1-like N-terminal transmembrane domain-containing protein</fullName>
    </recommendedName>
</protein>
<evidence type="ECO:0000313" key="5">
    <source>
        <dbReference type="Proteomes" id="UP000054324"/>
    </source>
</evidence>
<dbReference type="GeneID" id="20329517"/>
<evidence type="ECO:0000259" key="3">
    <source>
        <dbReference type="Pfam" id="PF13967"/>
    </source>
</evidence>
<dbReference type="GO" id="GO:0005227">
    <property type="term" value="F:calcium-activated cation channel activity"/>
    <property type="evidence" value="ECO:0007669"/>
    <property type="project" value="InterPro"/>
</dbReference>
<dbReference type="Pfam" id="PF13967">
    <property type="entry name" value="RSN1_TM"/>
    <property type="match status" value="1"/>
</dbReference>
<dbReference type="OrthoDB" id="6278507at2759"/>
<dbReference type="InterPro" id="IPR045122">
    <property type="entry name" value="Csc1-like"/>
</dbReference>
<feature type="region of interest" description="Disordered" evidence="1">
    <location>
        <begin position="225"/>
        <end position="244"/>
    </location>
</feature>
<feature type="domain" description="CSC1/OSCA1-like N-terminal transmembrane" evidence="3">
    <location>
        <begin position="44"/>
        <end position="130"/>
    </location>
</feature>
<keyword evidence="2" id="KW-0812">Transmembrane</keyword>
<evidence type="ECO:0000256" key="1">
    <source>
        <dbReference type="SAM" id="MobiDB-lite"/>
    </source>
</evidence>
<dbReference type="InterPro" id="IPR032880">
    <property type="entry name" value="CSC1/OSCA1-like_N"/>
</dbReference>
<dbReference type="GO" id="GO:0005886">
    <property type="term" value="C:plasma membrane"/>
    <property type="evidence" value="ECO:0007669"/>
    <property type="project" value="TreeGrafter"/>
</dbReference>
<dbReference type="CTD" id="20329517"/>
<accession>A0A074Z039</accession>
<feature type="transmembrane region" description="Helical" evidence="2">
    <location>
        <begin position="61"/>
        <end position="85"/>
    </location>
</feature>
<reference evidence="4 5" key="1">
    <citation type="submission" date="2013-11" db="EMBL/GenBank/DDBJ databases">
        <title>Opisthorchis viverrini - life in the bile duct.</title>
        <authorList>
            <person name="Young N.D."/>
            <person name="Nagarajan N."/>
            <person name="Lin S.J."/>
            <person name="Korhonen P.K."/>
            <person name="Jex A.R."/>
            <person name="Hall R.S."/>
            <person name="Safavi-Hemami H."/>
            <person name="Kaewkong W."/>
            <person name="Bertrand D."/>
            <person name="Gao S."/>
            <person name="Seet Q."/>
            <person name="Wongkham S."/>
            <person name="Teh B.T."/>
            <person name="Wongkham C."/>
            <person name="Intapan P.M."/>
            <person name="Maleewong W."/>
            <person name="Yang X."/>
            <person name="Hu M."/>
            <person name="Wang Z."/>
            <person name="Hofmann A."/>
            <person name="Sternberg P.W."/>
            <person name="Tan P."/>
            <person name="Wang J."/>
            <person name="Gasser R.B."/>
        </authorList>
    </citation>
    <scope>NUCLEOTIDE SEQUENCE [LARGE SCALE GENOMIC DNA]</scope>
</reference>
<dbReference type="RefSeq" id="XP_009175964.1">
    <property type="nucleotide sequence ID" value="XM_009177700.1"/>
</dbReference>
<keyword evidence="2" id="KW-1133">Transmembrane helix</keyword>
<feature type="non-terminal residue" evidence="4">
    <location>
        <position position="1"/>
    </location>
</feature>
<dbReference type="EMBL" id="KL597071">
    <property type="protein sequence ID" value="KER20283.1"/>
    <property type="molecule type" value="Genomic_DNA"/>
</dbReference>
<organism evidence="4 5">
    <name type="scientific">Opisthorchis viverrini</name>
    <name type="common">Southeast Asian liver fluke</name>
    <dbReference type="NCBI Taxonomy" id="6198"/>
    <lineage>
        <taxon>Eukaryota</taxon>
        <taxon>Metazoa</taxon>
        <taxon>Spiralia</taxon>
        <taxon>Lophotrochozoa</taxon>
        <taxon>Platyhelminthes</taxon>
        <taxon>Trematoda</taxon>
        <taxon>Digenea</taxon>
        <taxon>Opisthorchiida</taxon>
        <taxon>Opisthorchiata</taxon>
        <taxon>Opisthorchiidae</taxon>
        <taxon>Opisthorchis</taxon>
    </lineage>
</organism>
<name>A0A074Z039_OPIVI</name>
<evidence type="ECO:0000256" key="2">
    <source>
        <dbReference type="SAM" id="Phobius"/>
    </source>
</evidence>
<evidence type="ECO:0000313" key="4">
    <source>
        <dbReference type="EMBL" id="KER20283.1"/>
    </source>
</evidence>
<dbReference type="AlphaFoldDB" id="A0A074Z039"/>
<dbReference type="Proteomes" id="UP000054324">
    <property type="component" value="Unassembled WGS sequence"/>
</dbReference>
<dbReference type="KEGG" id="ovi:T265_15352"/>
<dbReference type="PANTHER" id="PTHR13018">
    <property type="entry name" value="PROBABLE MEMBRANE PROTEIN DUF221-RELATED"/>
    <property type="match status" value="1"/>
</dbReference>
<dbReference type="PANTHER" id="PTHR13018:SF5">
    <property type="entry name" value="RE44586P"/>
    <property type="match status" value="1"/>
</dbReference>
<proteinExistence type="predicted"/>
<gene>
    <name evidence="4" type="ORF">T265_15352</name>
</gene>
<keyword evidence="2" id="KW-0472">Membrane</keyword>
<sequence>VNSFRGLAAIPPEGKTRAEILPGCPSLNRSRDAEVGLEPRTFRASDVERTAGLDAVHYLRFLSYLIAYTAVTMVFCLTVILPLNIKGTLKSPDLQSFGVTTISNLPGESQVLWAHVVFGFLYFIVAFFLMQHFSKMLWHEVPKAKIVPLVCPTSGSPSRDRAMASAAEFACNGGPISLSSHCLTSTSSFQPFTPLREKGPSRNSVNWHTKHVTKPAQPVYITDQVSPKASDNAPKTDGQTLKVF</sequence>